<keyword evidence="2" id="KW-0012">Acyltransferase</keyword>
<dbReference type="EMBL" id="CP002521">
    <property type="protein sequence ID" value="ADX44732.1"/>
    <property type="molecule type" value="Genomic_DNA"/>
</dbReference>
<dbReference type="PANTHER" id="PTHR43800:SF1">
    <property type="entry name" value="PEPTIDYL-LYSINE N-ACETYLTRANSFERASE YJAB"/>
    <property type="match status" value="1"/>
</dbReference>
<dbReference type="RefSeq" id="WP_013593281.1">
    <property type="nucleotide sequence ID" value="NC_015138.1"/>
</dbReference>
<dbReference type="CDD" id="cd04301">
    <property type="entry name" value="NAT_SF"/>
    <property type="match status" value="1"/>
</dbReference>
<dbReference type="PANTHER" id="PTHR43800">
    <property type="entry name" value="PEPTIDYL-LYSINE N-ACETYLTRANSFERASE YJAB"/>
    <property type="match status" value="1"/>
</dbReference>
<organism evidence="4 5">
    <name type="scientific">Paracidovorax avenae (strain ATCC 19860 / DSM 7227 / CCUG 15838 / JCM 20985 / LMG 2117 / NCPPB 1011)</name>
    <name type="common">Acidovorax avenae</name>
    <dbReference type="NCBI Taxonomy" id="643561"/>
    <lineage>
        <taxon>Bacteria</taxon>
        <taxon>Pseudomonadati</taxon>
        <taxon>Pseudomonadota</taxon>
        <taxon>Betaproteobacteria</taxon>
        <taxon>Burkholderiales</taxon>
        <taxon>Comamonadaceae</taxon>
        <taxon>Paracidovorax</taxon>
    </lineage>
</organism>
<evidence type="ECO:0000313" key="4">
    <source>
        <dbReference type="EMBL" id="ADX44732.1"/>
    </source>
</evidence>
<keyword evidence="1 4" id="KW-0808">Transferase</keyword>
<dbReference type="SUPFAM" id="SSF55729">
    <property type="entry name" value="Acyl-CoA N-acyltransferases (Nat)"/>
    <property type="match status" value="1"/>
</dbReference>
<sequence>MTISIRPATVSDFDAIAEVWEASVRATHHFLPVSEIEALRPVLREQYLPAVDLQVAVGADGGIAGFIGTAAGKIEMLFIAPAARGSGIGSALMERTDAPEVDVNEQNTQALDFYRRRGFQVVGRSPLDGQGRPYPLLHLRR</sequence>
<accession>F0Q8R4</accession>
<proteinExistence type="predicted"/>
<evidence type="ECO:0000313" key="5">
    <source>
        <dbReference type="Proteomes" id="UP000002482"/>
    </source>
</evidence>
<dbReference type="Pfam" id="PF13508">
    <property type="entry name" value="Acetyltransf_7"/>
    <property type="match status" value="1"/>
</dbReference>
<dbReference type="KEGG" id="aaa:Acav_0809"/>
<evidence type="ECO:0000259" key="3">
    <source>
        <dbReference type="PROSITE" id="PS51186"/>
    </source>
</evidence>
<dbReference type="Gene3D" id="3.40.630.30">
    <property type="match status" value="1"/>
</dbReference>
<dbReference type="GO" id="GO:0016747">
    <property type="term" value="F:acyltransferase activity, transferring groups other than amino-acyl groups"/>
    <property type="evidence" value="ECO:0007669"/>
    <property type="project" value="InterPro"/>
</dbReference>
<dbReference type="AlphaFoldDB" id="F0Q8R4"/>
<dbReference type="InterPro" id="IPR000182">
    <property type="entry name" value="GNAT_dom"/>
</dbReference>
<evidence type="ECO:0000256" key="1">
    <source>
        <dbReference type="ARBA" id="ARBA00022679"/>
    </source>
</evidence>
<dbReference type="OrthoDB" id="9789605at2"/>
<dbReference type="GeneID" id="34239897"/>
<keyword evidence="5" id="KW-1185">Reference proteome</keyword>
<protein>
    <submittedName>
        <fullName evidence="4">GCN5-related N-acetyltransferase</fullName>
    </submittedName>
</protein>
<dbReference type="PROSITE" id="PS51186">
    <property type="entry name" value="GNAT"/>
    <property type="match status" value="1"/>
</dbReference>
<feature type="domain" description="N-acetyltransferase" evidence="3">
    <location>
        <begin position="3"/>
        <end position="141"/>
    </location>
</feature>
<gene>
    <name evidence="4" type="ordered locus">Acav_0809</name>
</gene>
<dbReference type="InterPro" id="IPR016181">
    <property type="entry name" value="Acyl_CoA_acyltransferase"/>
</dbReference>
<name>F0Q8R4_PARA1</name>
<dbReference type="Proteomes" id="UP000002482">
    <property type="component" value="Chromosome"/>
</dbReference>
<dbReference type="HOGENOM" id="CLU_013985_21_0_4"/>
<evidence type="ECO:0000256" key="2">
    <source>
        <dbReference type="ARBA" id="ARBA00023315"/>
    </source>
</evidence>
<reference evidence="4" key="1">
    <citation type="submission" date="2011-02" db="EMBL/GenBank/DDBJ databases">
        <title>Complete sequence of Acidovorax avenae subsp. avenae ATCC 19860.</title>
        <authorList>
            <consortium name="US DOE Joint Genome Institute"/>
            <person name="Lucas S."/>
            <person name="Copeland A."/>
            <person name="Lapidus A."/>
            <person name="Cheng J.-F."/>
            <person name="Goodwin L."/>
            <person name="Pitluck S."/>
            <person name="Chertkov O."/>
            <person name="Held B."/>
            <person name="Detter J.C."/>
            <person name="Han C."/>
            <person name="Tapia R."/>
            <person name="Land M."/>
            <person name="Hauser L."/>
            <person name="Kyrpides N."/>
            <person name="Ivanova N."/>
            <person name="Ovchinnikova G."/>
            <person name="Pagani I."/>
            <person name="Gordon S."/>
            <person name="Woyke T."/>
        </authorList>
    </citation>
    <scope>NUCLEOTIDE SEQUENCE</scope>
    <source>
        <strain evidence="4">ATCC 19860</strain>
    </source>
</reference>